<evidence type="ECO:0000256" key="2">
    <source>
        <dbReference type="SAM" id="Phobius"/>
    </source>
</evidence>
<accession>A0ABW2KH36</accession>
<evidence type="ECO:0000313" key="3">
    <source>
        <dbReference type="EMBL" id="MFC7328504.1"/>
    </source>
</evidence>
<comment type="caution">
    <text evidence="3">The sequence shown here is derived from an EMBL/GenBank/DDBJ whole genome shotgun (WGS) entry which is preliminary data.</text>
</comment>
<keyword evidence="2" id="KW-1133">Transmembrane helix</keyword>
<keyword evidence="2" id="KW-0472">Membrane</keyword>
<evidence type="ECO:0000256" key="1">
    <source>
        <dbReference type="SAM" id="MobiDB-lite"/>
    </source>
</evidence>
<keyword evidence="4" id="KW-1185">Reference proteome</keyword>
<gene>
    <name evidence="3" type="ORF">ACFQRF_12200</name>
</gene>
<proteinExistence type="predicted"/>
<dbReference type="EMBL" id="JBHTBH010000005">
    <property type="protein sequence ID" value="MFC7328504.1"/>
    <property type="molecule type" value="Genomic_DNA"/>
</dbReference>
<name>A0ABW2KH36_9ACTN</name>
<feature type="region of interest" description="Disordered" evidence="1">
    <location>
        <begin position="180"/>
        <end position="208"/>
    </location>
</feature>
<reference evidence="4" key="1">
    <citation type="journal article" date="2019" name="Int. J. Syst. Evol. Microbiol.">
        <title>The Global Catalogue of Microorganisms (GCM) 10K type strain sequencing project: providing services to taxonomists for standard genome sequencing and annotation.</title>
        <authorList>
            <consortium name="The Broad Institute Genomics Platform"/>
            <consortium name="The Broad Institute Genome Sequencing Center for Infectious Disease"/>
            <person name="Wu L."/>
            <person name="Ma J."/>
        </authorList>
    </citation>
    <scope>NUCLEOTIDE SEQUENCE [LARGE SCALE GENOMIC DNA]</scope>
    <source>
        <strain evidence="4">CGMCC 4.7382</strain>
    </source>
</reference>
<dbReference type="Proteomes" id="UP001596540">
    <property type="component" value="Unassembled WGS sequence"/>
</dbReference>
<feature type="transmembrane region" description="Helical" evidence="2">
    <location>
        <begin position="6"/>
        <end position="29"/>
    </location>
</feature>
<evidence type="ECO:0000313" key="4">
    <source>
        <dbReference type="Proteomes" id="UP001596540"/>
    </source>
</evidence>
<protein>
    <recommendedName>
        <fullName evidence="5">Secreted protein</fullName>
    </recommendedName>
</protein>
<keyword evidence="2" id="KW-0812">Transmembrane</keyword>
<sequence>MNPALTIGVLGALALLLIAGAIVLVLAPIQRSRHLRRKFGAEYDWEVEHAQDRRAAERELVQREKRYAKLRPRPLSEAVRQEYMRNWAAIQERFVDSPAEAVRAADRLLAGLMSDRGYPVRSPEQAVAALSVERPEVVAGYRAARAVLAPGADPPRTEELRVALVRYRTLLIRLLERPAPASPGDRAAVPQAVGSRGSPARPDPPSAR</sequence>
<dbReference type="RefSeq" id="WP_379871160.1">
    <property type="nucleotide sequence ID" value="NZ_JBHTBH010000005.1"/>
</dbReference>
<evidence type="ECO:0008006" key="5">
    <source>
        <dbReference type="Google" id="ProtNLM"/>
    </source>
</evidence>
<organism evidence="3 4">
    <name type="scientific">Marinactinospora rubrisoli</name>
    <dbReference type="NCBI Taxonomy" id="2715399"/>
    <lineage>
        <taxon>Bacteria</taxon>
        <taxon>Bacillati</taxon>
        <taxon>Actinomycetota</taxon>
        <taxon>Actinomycetes</taxon>
        <taxon>Streptosporangiales</taxon>
        <taxon>Nocardiopsidaceae</taxon>
        <taxon>Marinactinospora</taxon>
    </lineage>
</organism>